<dbReference type="PRINTS" id="PR00463">
    <property type="entry name" value="EP450I"/>
</dbReference>
<keyword evidence="4" id="KW-0503">Monooxygenase</keyword>
<dbReference type="InterPro" id="IPR036396">
    <property type="entry name" value="Cyt_P450_sf"/>
</dbReference>
<comment type="similarity">
    <text evidence="1">Belongs to the cytochrome P450 family.</text>
</comment>
<keyword evidence="6" id="KW-1185">Reference proteome</keyword>
<reference evidence="5" key="1">
    <citation type="submission" date="2020-11" db="EMBL/GenBank/DDBJ databases">
        <authorList>
            <person name="Tran Van P."/>
        </authorList>
    </citation>
    <scope>NUCLEOTIDE SEQUENCE</scope>
</reference>
<dbReference type="GO" id="GO:0004497">
    <property type="term" value="F:monooxygenase activity"/>
    <property type="evidence" value="ECO:0007669"/>
    <property type="project" value="UniProtKB-KW"/>
</dbReference>
<keyword evidence="2" id="KW-0479">Metal-binding</keyword>
<dbReference type="Proteomes" id="UP000759131">
    <property type="component" value="Unassembled WGS sequence"/>
</dbReference>
<evidence type="ECO:0000256" key="1">
    <source>
        <dbReference type="ARBA" id="ARBA00010617"/>
    </source>
</evidence>
<dbReference type="Pfam" id="PF00067">
    <property type="entry name" value="p450"/>
    <property type="match status" value="1"/>
</dbReference>
<sequence length="200" mass="22775">MDTNYGKLRVEFSDYLADTLVTDPTTKPPIKPLSSFPLFAVIWDPVADPWATSTPVSDVDNVFWEFSRENTYDESNDRDFCDQFIGANRRAESESKPGFEYLNRDNSAAVIMDMYLAGPDTTSHALLWLILLMTYYSDWQNVMRQEISDQLGDRAPVVDDKQCLPNVMAFLYETVRYRNAAPLGSPHMALEDMTIGLYGL</sequence>
<evidence type="ECO:0000313" key="5">
    <source>
        <dbReference type="EMBL" id="CAD7630284.1"/>
    </source>
</evidence>
<protein>
    <recommendedName>
        <fullName evidence="7">Cytochrome P450</fullName>
    </recommendedName>
</protein>
<dbReference type="Gene3D" id="1.10.630.10">
    <property type="entry name" value="Cytochrome P450"/>
    <property type="match status" value="1"/>
</dbReference>
<accession>A0A7R9KVN5</accession>
<organism evidence="5">
    <name type="scientific">Medioppia subpectinata</name>
    <dbReference type="NCBI Taxonomy" id="1979941"/>
    <lineage>
        <taxon>Eukaryota</taxon>
        <taxon>Metazoa</taxon>
        <taxon>Ecdysozoa</taxon>
        <taxon>Arthropoda</taxon>
        <taxon>Chelicerata</taxon>
        <taxon>Arachnida</taxon>
        <taxon>Acari</taxon>
        <taxon>Acariformes</taxon>
        <taxon>Sarcoptiformes</taxon>
        <taxon>Oribatida</taxon>
        <taxon>Brachypylina</taxon>
        <taxon>Oppioidea</taxon>
        <taxon>Oppiidae</taxon>
        <taxon>Medioppia</taxon>
    </lineage>
</organism>
<dbReference type="AlphaFoldDB" id="A0A7R9KVN5"/>
<dbReference type="GO" id="GO:0016705">
    <property type="term" value="F:oxidoreductase activity, acting on paired donors, with incorporation or reduction of molecular oxygen"/>
    <property type="evidence" value="ECO:0007669"/>
    <property type="project" value="InterPro"/>
</dbReference>
<dbReference type="EMBL" id="CAJPIZ010007921">
    <property type="protein sequence ID" value="CAG2110714.1"/>
    <property type="molecule type" value="Genomic_DNA"/>
</dbReference>
<evidence type="ECO:0000256" key="4">
    <source>
        <dbReference type="ARBA" id="ARBA00023033"/>
    </source>
</evidence>
<evidence type="ECO:0008006" key="7">
    <source>
        <dbReference type="Google" id="ProtNLM"/>
    </source>
</evidence>
<dbReference type="InterPro" id="IPR001128">
    <property type="entry name" value="Cyt_P450"/>
</dbReference>
<evidence type="ECO:0000313" key="6">
    <source>
        <dbReference type="Proteomes" id="UP000759131"/>
    </source>
</evidence>
<evidence type="ECO:0000256" key="2">
    <source>
        <dbReference type="ARBA" id="ARBA00022723"/>
    </source>
</evidence>
<dbReference type="OrthoDB" id="1103324at2759"/>
<dbReference type="InterPro" id="IPR050182">
    <property type="entry name" value="Cytochrome_P450_fam2"/>
</dbReference>
<dbReference type="GO" id="GO:0020037">
    <property type="term" value="F:heme binding"/>
    <property type="evidence" value="ECO:0007669"/>
    <property type="project" value="InterPro"/>
</dbReference>
<gene>
    <name evidence="5" type="ORF">OSB1V03_LOCUS10697</name>
</gene>
<dbReference type="PANTHER" id="PTHR24300">
    <property type="entry name" value="CYTOCHROME P450 508A4-RELATED"/>
    <property type="match status" value="1"/>
</dbReference>
<evidence type="ECO:0000256" key="3">
    <source>
        <dbReference type="ARBA" id="ARBA00023004"/>
    </source>
</evidence>
<proteinExistence type="inferred from homology"/>
<dbReference type="SUPFAM" id="SSF48264">
    <property type="entry name" value="Cytochrome P450"/>
    <property type="match status" value="1"/>
</dbReference>
<dbReference type="GO" id="GO:0005506">
    <property type="term" value="F:iron ion binding"/>
    <property type="evidence" value="ECO:0007669"/>
    <property type="project" value="InterPro"/>
</dbReference>
<keyword evidence="3" id="KW-0408">Iron</keyword>
<name>A0A7R9KVN5_9ACAR</name>
<keyword evidence="4" id="KW-0560">Oxidoreductase</keyword>
<dbReference type="EMBL" id="OC862496">
    <property type="protein sequence ID" value="CAD7630284.1"/>
    <property type="molecule type" value="Genomic_DNA"/>
</dbReference>
<dbReference type="InterPro" id="IPR002401">
    <property type="entry name" value="Cyt_P450_E_grp-I"/>
</dbReference>